<dbReference type="Proteomes" id="UP000268823">
    <property type="component" value="Unassembled WGS sequence"/>
</dbReference>
<protein>
    <submittedName>
        <fullName evidence="1">Uncharacterized protein</fullName>
    </submittedName>
</protein>
<reference evidence="1 2" key="1">
    <citation type="journal article" date="2018" name="BMC Genomics">
        <title>Genomic evidence for intraspecific hybridization in a clonal and extremely halotolerant yeast.</title>
        <authorList>
            <person name="Gostincar C."/>
            <person name="Stajich J.E."/>
            <person name="Zupancic J."/>
            <person name="Zalar P."/>
            <person name="Gunde-Cimerman N."/>
        </authorList>
    </citation>
    <scope>NUCLEOTIDE SEQUENCE [LARGE SCALE GENOMIC DNA]</scope>
    <source>
        <strain evidence="1 2">EXF-2788</strain>
    </source>
</reference>
<sequence length="259" mass="29725">MSSSLRAMQLVHRDLQASPLFPVARRSETSVRKGRFLPGSRAFARDSKEIELPALVSHWAVRIEESPGEGEEGDIRKWKYFGLDSPNGKDCELTEERWKVLGPPASRVCGSSNEDDETIREMALLAIGEFDTYSLMANNCQDFALYLFLKVANFIEDPQRLLHLASQRRLPFVQQLLNVRTTEWKQESSQCSGMTETIEEIVADDRRGRRIFTWPIAVRRNFEDEGLDERALQLSMANKDLRSEVAKPYRRPNVAYQVD</sequence>
<evidence type="ECO:0000313" key="1">
    <source>
        <dbReference type="EMBL" id="RMY88227.1"/>
    </source>
</evidence>
<organism evidence="1 2">
    <name type="scientific">Hortaea werneckii</name>
    <name type="common">Black yeast</name>
    <name type="synonym">Cladosporium werneckii</name>
    <dbReference type="NCBI Taxonomy" id="91943"/>
    <lineage>
        <taxon>Eukaryota</taxon>
        <taxon>Fungi</taxon>
        <taxon>Dikarya</taxon>
        <taxon>Ascomycota</taxon>
        <taxon>Pezizomycotina</taxon>
        <taxon>Dothideomycetes</taxon>
        <taxon>Dothideomycetidae</taxon>
        <taxon>Mycosphaerellales</taxon>
        <taxon>Teratosphaeriaceae</taxon>
        <taxon>Hortaea</taxon>
    </lineage>
</organism>
<gene>
    <name evidence="1" type="ORF">D0861_04957</name>
</gene>
<dbReference type="EMBL" id="QWIR01000082">
    <property type="protein sequence ID" value="RMY88227.1"/>
    <property type="molecule type" value="Genomic_DNA"/>
</dbReference>
<comment type="caution">
    <text evidence="1">The sequence shown here is derived from an EMBL/GenBank/DDBJ whole genome shotgun (WGS) entry which is preliminary data.</text>
</comment>
<name>A0A3M7FHS7_HORWE</name>
<dbReference type="AlphaFoldDB" id="A0A3M7FHS7"/>
<dbReference type="OrthoDB" id="3625606at2759"/>
<evidence type="ECO:0000313" key="2">
    <source>
        <dbReference type="Proteomes" id="UP000268823"/>
    </source>
</evidence>
<proteinExistence type="predicted"/>
<accession>A0A3M7FHS7</accession>